<evidence type="ECO:0000313" key="1">
    <source>
        <dbReference type="EMBL" id="CAG7720678.1"/>
    </source>
</evidence>
<comment type="caution">
    <text evidence="1">The sequence shown here is derived from an EMBL/GenBank/DDBJ whole genome shotgun (WGS) entry which is preliminary data.</text>
</comment>
<proteinExistence type="predicted"/>
<organism evidence="1 2">
    <name type="scientific">Allacma fusca</name>
    <dbReference type="NCBI Taxonomy" id="39272"/>
    <lineage>
        <taxon>Eukaryota</taxon>
        <taxon>Metazoa</taxon>
        <taxon>Ecdysozoa</taxon>
        <taxon>Arthropoda</taxon>
        <taxon>Hexapoda</taxon>
        <taxon>Collembola</taxon>
        <taxon>Symphypleona</taxon>
        <taxon>Sminthuridae</taxon>
        <taxon>Allacma</taxon>
    </lineage>
</organism>
<accession>A0A8J2NTM8</accession>
<keyword evidence="2" id="KW-1185">Reference proteome</keyword>
<evidence type="ECO:0000313" key="2">
    <source>
        <dbReference type="Proteomes" id="UP000708208"/>
    </source>
</evidence>
<dbReference type="AlphaFoldDB" id="A0A8J2NTM8"/>
<name>A0A8J2NTM8_9HEXA</name>
<dbReference type="EMBL" id="CAJVCH010072656">
    <property type="protein sequence ID" value="CAG7720678.1"/>
    <property type="molecule type" value="Genomic_DNA"/>
</dbReference>
<reference evidence="1" key="1">
    <citation type="submission" date="2021-06" db="EMBL/GenBank/DDBJ databases">
        <authorList>
            <person name="Hodson N. C."/>
            <person name="Mongue J. A."/>
            <person name="Jaron S. K."/>
        </authorList>
    </citation>
    <scope>NUCLEOTIDE SEQUENCE</scope>
</reference>
<sequence>MGGDFNCRNVIAVTVPEEILQGSWLSSERNARDLYVHSDADTLLNILEEGGLIILNGRTRGDEDGNFTFANEREASTIDFCAVGENVIHGIRRFEIVPVGNSDHFPILRMKISDEQKPLEEMFESFKCEIKNMAEKNGCLRQRIANKKWVNKP</sequence>
<dbReference type="OrthoDB" id="8052050at2759"/>
<gene>
    <name evidence="1" type="ORF">AFUS01_LOCUS9944</name>
</gene>
<evidence type="ECO:0008006" key="3">
    <source>
        <dbReference type="Google" id="ProtNLM"/>
    </source>
</evidence>
<protein>
    <recommendedName>
        <fullName evidence="3">Endonuclease/exonuclease/phosphatase domain-containing protein</fullName>
    </recommendedName>
</protein>
<dbReference type="Proteomes" id="UP000708208">
    <property type="component" value="Unassembled WGS sequence"/>
</dbReference>
<feature type="non-terminal residue" evidence="1">
    <location>
        <position position="1"/>
    </location>
</feature>